<feature type="transmembrane region" description="Helical" evidence="8">
    <location>
        <begin position="157"/>
        <end position="176"/>
    </location>
</feature>
<evidence type="ECO:0000256" key="3">
    <source>
        <dbReference type="ARBA" id="ARBA00022475"/>
    </source>
</evidence>
<evidence type="ECO:0000256" key="8">
    <source>
        <dbReference type="SAM" id="Phobius"/>
    </source>
</evidence>
<dbReference type="GO" id="GO:0015109">
    <property type="term" value="F:chromate transmembrane transporter activity"/>
    <property type="evidence" value="ECO:0007669"/>
    <property type="project" value="InterPro"/>
</dbReference>
<dbReference type="PANTHER" id="PTHR43663:SF1">
    <property type="entry name" value="CHROMATE TRANSPORTER"/>
    <property type="match status" value="1"/>
</dbReference>
<evidence type="ECO:0000256" key="1">
    <source>
        <dbReference type="ARBA" id="ARBA00004651"/>
    </source>
</evidence>
<dbReference type="EMBL" id="CP027666">
    <property type="protein sequence ID" value="AVO35381.1"/>
    <property type="molecule type" value="Genomic_DNA"/>
</dbReference>
<keyword evidence="6 8" id="KW-0472">Membrane</keyword>
<evidence type="ECO:0000256" key="2">
    <source>
        <dbReference type="ARBA" id="ARBA00005262"/>
    </source>
</evidence>
<protein>
    <submittedName>
        <fullName evidence="9">Chromate transporter</fullName>
    </submittedName>
</protein>
<evidence type="ECO:0000256" key="4">
    <source>
        <dbReference type="ARBA" id="ARBA00022692"/>
    </source>
</evidence>
<dbReference type="InterPro" id="IPR003370">
    <property type="entry name" value="Chromate_transpt"/>
</dbReference>
<keyword evidence="4 8" id="KW-0812">Transmembrane</keyword>
<evidence type="ECO:0000256" key="6">
    <source>
        <dbReference type="ARBA" id="ARBA00023136"/>
    </source>
</evidence>
<dbReference type="Pfam" id="PF02417">
    <property type="entry name" value="Chromate_transp"/>
    <property type="match status" value="1"/>
</dbReference>
<keyword evidence="3" id="KW-1003">Cell membrane</keyword>
<reference evidence="9 10" key="1">
    <citation type="submission" date="2018-03" db="EMBL/GenBank/DDBJ databases">
        <title>Genome sequencing of Ottowia sp.</title>
        <authorList>
            <person name="Kim S.-J."/>
            <person name="Heo J."/>
            <person name="Kwon S.-W."/>
        </authorList>
    </citation>
    <scope>NUCLEOTIDE SEQUENCE [LARGE SCALE GENOMIC DNA]</scope>
    <source>
        <strain evidence="9 10">KADR8-3</strain>
    </source>
</reference>
<accession>A0A2S0MHZ9</accession>
<feature type="compositionally biased region" description="Low complexity" evidence="7">
    <location>
        <begin position="247"/>
        <end position="261"/>
    </location>
</feature>
<dbReference type="PANTHER" id="PTHR43663">
    <property type="entry name" value="CHROMATE TRANSPORT PROTEIN-RELATED"/>
    <property type="match status" value="1"/>
</dbReference>
<proteinExistence type="inferred from homology"/>
<feature type="compositionally biased region" description="Low complexity" evidence="7">
    <location>
        <begin position="1"/>
        <end position="15"/>
    </location>
</feature>
<feature type="transmembrane region" description="Helical" evidence="8">
    <location>
        <begin position="29"/>
        <end position="48"/>
    </location>
</feature>
<feature type="region of interest" description="Disordered" evidence="7">
    <location>
        <begin position="247"/>
        <end position="274"/>
    </location>
</feature>
<keyword evidence="10" id="KW-1185">Reference proteome</keyword>
<sequence length="274" mass="27997">MPTNPPAAQRATAAEPPAPLNAPRSRSDLFWSFTWLALQGFGGVLAVVQRELVEKKRWMTREQFVEDWAVAQIMPGPNVVNLSMMIGDRYFGLSGAATALAGMLLLPSLVVLSLAIGFASVADHDVAQRALRGMGAVAAGLVIATGIKLAGALRSNAMGLPACIALAVTAFVAIAWLRWPLLAVLLGLGGAGWAWAWHCLGRARRAHEAASARARAAVPPDVPAKGAAGAALAEVAADALPAAAADTAAPPAGTAANNNPASLTDADSGQAPQP</sequence>
<feature type="transmembrane region" description="Helical" evidence="8">
    <location>
        <begin position="130"/>
        <end position="150"/>
    </location>
</feature>
<feature type="transmembrane region" description="Helical" evidence="8">
    <location>
        <begin position="182"/>
        <end position="200"/>
    </location>
</feature>
<evidence type="ECO:0000256" key="5">
    <source>
        <dbReference type="ARBA" id="ARBA00022989"/>
    </source>
</evidence>
<evidence type="ECO:0000256" key="7">
    <source>
        <dbReference type="SAM" id="MobiDB-lite"/>
    </source>
</evidence>
<dbReference type="OrthoDB" id="8596378at2"/>
<comment type="similarity">
    <text evidence="2">Belongs to the chromate ion transporter (CHR) (TC 2.A.51) family.</text>
</comment>
<feature type="compositionally biased region" description="Polar residues" evidence="7">
    <location>
        <begin position="265"/>
        <end position="274"/>
    </location>
</feature>
<dbReference type="InterPro" id="IPR052518">
    <property type="entry name" value="CHR_Transporter"/>
</dbReference>
<dbReference type="GO" id="GO:0005886">
    <property type="term" value="C:plasma membrane"/>
    <property type="evidence" value="ECO:0007669"/>
    <property type="project" value="UniProtKB-SubCell"/>
</dbReference>
<gene>
    <name evidence="9" type="ORF">C6570_14965</name>
</gene>
<feature type="region of interest" description="Disordered" evidence="7">
    <location>
        <begin position="1"/>
        <end position="20"/>
    </location>
</feature>
<evidence type="ECO:0000313" key="9">
    <source>
        <dbReference type="EMBL" id="AVO35381.1"/>
    </source>
</evidence>
<feature type="transmembrane region" description="Helical" evidence="8">
    <location>
        <begin position="90"/>
        <end position="118"/>
    </location>
</feature>
<organism evidence="9 10">
    <name type="scientific">Ottowia oryzae</name>
    <dbReference type="NCBI Taxonomy" id="2109914"/>
    <lineage>
        <taxon>Bacteria</taxon>
        <taxon>Pseudomonadati</taxon>
        <taxon>Pseudomonadota</taxon>
        <taxon>Betaproteobacteria</taxon>
        <taxon>Burkholderiales</taxon>
        <taxon>Comamonadaceae</taxon>
        <taxon>Ottowia</taxon>
    </lineage>
</organism>
<name>A0A2S0MHZ9_9BURK</name>
<evidence type="ECO:0000313" key="10">
    <source>
        <dbReference type="Proteomes" id="UP000239709"/>
    </source>
</evidence>
<dbReference type="RefSeq" id="WP_106703929.1">
    <property type="nucleotide sequence ID" value="NZ_CP027666.1"/>
</dbReference>
<keyword evidence="5 8" id="KW-1133">Transmembrane helix</keyword>
<dbReference type="AlphaFoldDB" id="A0A2S0MHZ9"/>
<comment type="subcellular location">
    <subcellularLocation>
        <location evidence="1">Cell membrane</location>
        <topology evidence="1">Multi-pass membrane protein</topology>
    </subcellularLocation>
</comment>
<dbReference type="KEGG" id="otk:C6570_14965"/>
<dbReference type="Proteomes" id="UP000239709">
    <property type="component" value="Chromosome"/>
</dbReference>